<reference evidence="2" key="1">
    <citation type="submission" date="2021-06" db="EMBL/GenBank/DDBJ databases">
        <title>Parelaphostrongylus tenuis whole genome reference sequence.</title>
        <authorList>
            <person name="Garwood T.J."/>
            <person name="Larsen P.A."/>
            <person name="Fountain-Jones N.M."/>
            <person name="Garbe J.R."/>
            <person name="Macchietto M.G."/>
            <person name="Kania S.A."/>
            <person name="Gerhold R.W."/>
            <person name="Richards J.E."/>
            <person name="Wolf T.M."/>
        </authorList>
    </citation>
    <scope>NUCLEOTIDE SEQUENCE</scope>
    <source>
        <strain evidence="2">MNPRO001-30</strain>
        <tissue evidence="2">Meninges</tissue>
    </source>
</reference>
<evidence type="ECO:0000256" key="1">
    <source>
        <dbReference type="SAM" id="MobiDB-lite"/>
    </source>
</evidence>
<gene>
    <name evidence="2" type="ORF">KIN20_022463</name>
</gene>
<name>A0AAD5QVD4_PARTN</name>
<organism evidence="2 3">
    <name type="scientific">Parelaphostrongylus tenuis</name>
    <name type="common">Meningeal worm</name>
    <dbReference type="NCBI Taxonomy" id="148309"/>
    <lineage>
        <taxon>Eukaryota</taxon>
        <taxon>Metazoa</taxon>
        <taxon>Ecdysozoa</taxon>
        <taxon>Nematoda</taxon>
        <taxon>Chromadorea</taxon>
        <taxon>Rhabditida</taxon>
        <taxon>Rhabditina</taxon>
        <taxon>Rhabditomorpha</taxon>
        <taxon>Strongyloidea</taxon>
        <taxon>Metastrongylidae</taxon>
        <taxon>Parelaphostrongylus</taxon>
    </lineage>
</organism>
<feature type="compositionally biased region" description="Polar residues" evidence="1">
    <location>
        <begin position="32"/>
        <end position="50"/>
    </location>
</feature>
<feature type="region of interest" description="Disordered" evidence="1">
    <location>
        <begin position="32"/>
        <end position="68"/>
    </location>
</feature>
<comment type="caution">
    <text evidence="2">The sequence shown here is derived from an EMBL/GenBank/DDBJ whole genome shotgun (WGS) entry which is preliminary data.</text>
</comment>
<sequence length="68" mass="7586">MFFTETRQKDVILMRYYTQALPAVSEKANQAYRQKSTDGYTPAIQSPTDRTSADACASDDSTPTSMAR</sequence>
<dbReference type="EMBL" id="JAHQIW010004528">
    <property type="protein sequence ID" value="KAJ1362787.1"/>
    <property type="molecule type" value="Genomic_DNA"/>
</dbReference>
<protein>
    <submittedName>
        <fullName evidence="2">Uncharacterized protein</fullName>
    </submittedName>
</protein>
<evidence type="ECO:0000313" key="3">
    <source>
        <dbReference type="Proteomes" id="UP001196413"/>
    </source>
</evidence>
<feature type="compositionally biased region" description="Polar residues" evidence="1">
    <location>
        <begin position="59"/>
        <end position="68"/>
    </location>
</feature>
<dbReference type="Proteomes" id="UP001196413">
    <property type="component" value="Unassembled WGS sequence"/>
</dbReference>
<proteinExistence type="predicted"/>
<keyword evidence="3" id="KW-1185">Reference proteome</keyword>
<evidence type="ECO:0000313" key="2">
    <source>
        <dbReference type="EMBL" id="KAJ1362787.1"/>
    </source>
</evidence>
<accession>A0AAD5QVD4</accession>
<dbReference type="AlphaFoldDB" id="A0AAD5QVD4"/>